<reference evidence="2" key="2">
    <citation type="submission" date="2016-02" db="EMBL/GenBank/DDBJ databases">
        <title>Draft genome sequence of five rapidly growing Mycobacterium species.</title>
        <authorList>
            <person name="Katahira K."/>
            <person name="Gotou Y."/>
            <person name="Iida K."/>
            <person name="Ogura Y."/>
            <person name="Hayashi T."/>
        </authorList>
    </citation>
    <scope>NUCLEOTIDE SEQUENCE [LARGE SCALE GENOMIC DNA]</scope>
    <source>
        <strain evidence="2">JCM15654</strain>
    </source>
</reference>
<dbReference type="EMBL" id="BCSX01000034">
    <property type="protein sequence ID" value="GAS89642.1"/>
    <property type="molecule type" value="Genomic_DNA"/>
</dbReference>
<sequence length="62" mass="6294">MGTGLVAGLCIGEVSPALVHAVATKRACVTVVSRECAQNADRKRRVGGQTRTLAVQGCRGGG</sequence>
<dbReference type="GO" id="GO:0003743">
    <property type="term" value="F:translation initiation factor activity"/>
    <property type="evidence" value="ECO:0007669"/>
    <property type="project" value="UniProtKB-KW"/>
</dbReference>
<reference evidence="2" key="1">
    <citation type="journal article" date="2016" name="Genome Announc.">
        <title>Draft Genome Sequences of Five Rapidly Growing Mycobacterium Species, M. thermoresistibile, M. fortuitum subsp. acetamidolyticum, M. canariasense, M. brisbanense, and M. novocastrense.</title>
        <authorList>
            <person name="Katahira K."/>
            <person name="Ogura Y."/>
            <person name="Gotoh Y."/>
            <person name="Hayashi T."/>
        </authorList>
    </citation>
    <scope>NUCLEOTIDE SEQUENCE [LARGE SCALE GENOMIC DNA]</scope>
    <source>
        <strain evidence="2">JCM15654</strain>
    </source>
</reference>
<dbReference type="Proteomes" id="UP000069620">
    <property type="component" value="Unassembled WGS sequence"/>
</dbReference>
<evidence type="ECO:0000313" key="1">
    <source>
        <dbReference type="EMBL" id="GAS89642.1"/>
    </source>
</evidence>
<dbReference type="AlphaFoldDB" id="A0A117I680"/>
<keyword evidence="1" id="KW-0396">Initiation factor</keyword>
<keyword evidence="1" id="KW-0648">Protein biosynthesis</keyword>
<organism evidence="1 2">
    <name type="scientific">Mycolicibacterium brisbanense</name>
    <dbReference type="NCBI Taxonomy" id="146020"/>
    <lineage>
        <taxon>Bacteria</taxon>
        <taxon>Bacillati</taxon>
        <taxon>Actinomycetota</taxon>
        <taxon>Actinomycetes</taxon>
        <taxon>Mycobacteriales</taxon>
        <taxon>Mycobacteriaceae</taxon>
        <taxon>Mycolicibacterium</taxon>
    </lineage>
</organism>
<evidence type="ECO:0000313" key="2">
    <source>
        <dbReference type="Proteomes" id="UP000069620"/>
    </source>
</evidence>
<comment type="caution">
    <text evidence="1">The sequence shown here is derived from an EMBL/GenBank/DDBJ whole genome shotgun (WGS) entry which is preliminary data.</text>
</comment>
<accession>A0A117I680</accession>
<name>A0A117I680_9MYCO</name>
<proteinExistence type="predicted"/>
<protein>
    <submittedName>
        <fullName evidence="1">Translation initiation factor 4A-2</fullName>
    </submittedName>
</protein>
<keyword evidence="2" id="KW-1185">Reference proteome</keyword>
<gene>
    <name evidence="1" type="ORF">RMCB_3738</name>
</gene>